<dbReference type="Proteomes" id="UP000532010">
    <property type="component" value="Unassembled WGS sequence"/>
</dbReference>
<evidence type="ECO:0000313" key="1">
    <source>
        <dbReference type="EMBL" id="MBB3020845.1"/>
    </source>
</evidence>
<name>A0A7W4VP96_9HYPH</name>
<protein>
    <recommendedName>
        <fullName evidence="3">Apea-like HEPN domain-containing protein</fullName>
    </recommendedName>
</protein>
<sequence length="243" mass="27915">MRLAKALDKAKSAKIELSERIASSLELFLLGHSETPELSWDTCIMLSAMAFERLLEPKREQGEGTAHALARTFATVWEPFTGQTISDTKGRIKPDNDPKFAGAQQNWPLHRKWMKELYEARSSMAHRGNRPKFSQNWKDWQHLVIAAFVYPFTVKLMLAKEGLYQLGDRELGACEALDKLLGERSTWGRGWRQPPEWPTILSLSEADRVIQTWVEKAYEETMQPRYPKGGVARPSRNKHAQYD</sequence>
<dbReference type="RefSeq" id="WP_183453188.1">
    <property type="nucleotide sequence ID" value="NZ_JACHWB010000006.1"/>
</dbReference>
<keyword evidence="2" id="KW-1185">Reference proteome</keyword>
<evidence type="ECO:0000313" key="2">
    <source>
        <dbReference type="Proteomes" id="UP000532010"/>
    </source>
</evidence>
<accession>A0A7W4VP96</accession>
<evidence type="ECO:0008006" key="3">
    <source>
        <dbReference type="Google" id="ProtNLM"/>
    </source>
</evidence>
<organism evidence="1 2">
    <name type="scientific">Microvirga lupini</name>
    <dbReference type="NCBI Taxonomy" id="420324"/>
    <lineage>
        <taxon>Bacteria</taxon>
        <taxon>Pseudomonadati</taxon>
        <taxon>Pseudomonadota</taxon>
        <taxon>Alphaproteobacteria</taxon>
        <taxon>Hyphomicrobiales</taxon>
        <taxon>Methylobacteriaceae</taxon>
        <taxon>Microvirga</taxon>
    </lineage>
</organism>
<dbReference type="EMBL" id="JACHWB010000006">
    <property type="protein sequence ID" value="MBB3020845.1"/>
    <property type="molecule type" value="Genomic_DNA"/>
</dbReference>
<gene>
    <name evidence="1" type="ORF">FHR70_003933</name>
</gene>
<comment type="caution">
    <text evidence="1">The sequence shown here is derived from an EMBL/GenBank/DDBJ whole genome shotgun (WGS) entry which is preliminary data.</text>
</comment>
<dbReference type="AlphaFoldDB" id="A0A7W4VP96"/>
<reference evidence="1 2" key="1">
    <citation type="submission" date="2020-08" db="EMBL/GenBank/DDBJ databases">
        <title>The Agave Microbiome: Exploring the role of microbial communities in plant adaptations to desert environments.</title>
        <authorList>
            <person name="Partida-Martinez L.P."/>
        </authorList>
    </citation>
    <scope>NUCLEOTIDE SEQUENCE [LARGE SCALE GENOMIC DNA]</scope>
    <source>
        <strain evidence="1 2">AT3.9</strain>
    </source>
</reference>
<proteinExistence type="predicted"/>